<dbReference type="NCBIfam" id="TIGR01784">
    <property type="entry name" value="T_den_put_tspse"/>
    <property type="match status" value="1"/>
</dbReference>
<dbReference type="AlphaFoldDB" id="A0A2M7P4G6"/>
<comment type="caution">
    <text evidence="1">The sequence shown here is derived from an EMBL/GenBank/DDBJ whole genome shotgun (WGS) entry which is preliminary data.</text>
</comment>
<organism evidence="1 2">
    <name type="scientific">Candidatus Desantisbacteria bacterium CG_4_10_14_3_um_filter_40_18</name>
    <dbReference type="NCBI Taxonomy" id="1974544"/>
    <lineage>
        <taxon>Bacteria</taxon>
        <taxon>Candidatus Desantisiibacteriota</taxon>
    </lineage>
</organism>
<reference evidence="2" key="1">
    <citation type="submission" date="2017-09" db="EMBL/GenBank/DDBJ databases">
        <title>Depth-based differentiation of microbial function through sediment-hosted aquifers and enrichment of novel symbionts in the deep terrestrial subsurface.</title>
        <authorList>
            <person name="Probst A.J."/>
            <person name="Ladd B."/>
            <person name="Jarett J.K."/>
            <person name="Geller-Mcgrath D.E."/>
            <person name="Sieber C.M.K."/>
            <person name="Emerson J.B."/>
            <person name="Anantharaman K."/>
            <person name="Thomas B.C."/>
            <person name="Malmstrom R."/>
            <person name="Stieglmeier M."/>
            <person name="Klingl A."/>
            <person name="Woyke T."/>
            <person name="Ryan C.M."/>
            <person name="Banfield J.F."/>
        </authorList>
    </citation>
    <scope>NUCLEOTIDE SEQUENCE [LARGE SCALE GENOMIC DNA]</scope>
</reference>
<evidence type="ECO:0000313" key="2">
    <source>
        <dbReference type="Proteomes" id="UP000231028"/>
    </source>
</evidence>
<dbReference type="PANTHER" id="PTHR41317:SF1">
    <property type="entry name" value="PD-(D_E)XK NUCLEASE FAMILY TRANSPOSASE"/>
    <property type="match status" value="1"/>
</dbReference>
<accession>A0A2M7P4G6</accession>
<dbReference type="PANTHER" id="PTHR41317">
    <property type="entry name" value="PD-(D_E)XK NUCLEASE FAMILY TRANSPOSASE"/>
    <property type="match status" value="1"/>
</dbReference>
<dbReference type="EMBL" id="PFKI01000017">
    <property type="protein sequence ID" value="PIY20520.1"/>
    <property type="molecule type" value="Genomic_DNA"/>
</dbReference>
<feature type="non-terminal residue" evidence="1">
    <location>
        <position position="116"/>
    </location>
</feature>
<dbReference type="Pfam" id="PF12784">
    <property type="entry name" value="PDDEXK_2"/>
    <property type="match status" value="1"/>
</dbReference>
<dbReference type="Proteomes" id="UP000231028">
    <property type="component" value="Unassembled WGS sequence"/>
</dbReference>
<name>A0A2M7P4G6_9BACT</name>
<protein>
    <submittedName>
        <fullName evidence="1">Transposase</fullName>
    </submittedName>
</protein>
<proteinExistence type="predicted"/>
<gene>
    <name evidence="1" type="ORF">COZ13_00440</name>
</gene>
<evidence type="ECO:0000313" key="1">
    <source>
        <dbReference type="EMBL" id="PIY20520.1"/>
    </source>
</evidence>
<dbReference type="InterPro" id="IPR010106">
    <property type="entry name" value="RpnA"/>
</dbReference>
<sequence>MQFLDVKTDFAFKKVFGSEASKDILISFLNSIIDFDEKEKIVDLTIVDPYQIPMIIGMKDTFVDVKAKLLNHKNVIIEMQVLNVEGFEKRILYNAAKTYSTQLMKAEAFSTLEPII</sequence>